<dbReference type="SUPFAM" id="SSF109604">
    <property type="entry name" value="HD-domain/PDEase-like"/>
    <property type="match status" value="1"/>
</dbReference>
<organism evidence="3 4">
    <name type="scientific">Candidatus Galligastranaerophilus intestinavium</name>
    <dbReference type="NCBI Taxonomy" id="2840836"/>
    <lineage>
        <taxon>Bacteria</taxon>
        <taxon>Candidatus Galligastranaerophilus</taxon>
    </lineage>
</organism>
<dbReference type="PROSITE" id="PS51831">
    <property type="entry name" value="HD"/>
    <property type="match status" value="1"/>
</dbReference>
<proteinExistence type="predicted"/>
<evidence type="ECO:0000313" key="3">
    <source>
        <dbReference type="EMBL" id="HIS73872.1"/>
    </source>
</evidence>
<dbReference type="Proteomes" id="UP000886865">
    <property type="component" value="Unassembled WGS sequence"/>
</dbReference>
<dbReference type="Pfam" id="PF01966">
    <property type="entry name" value="HD"/>
    <property type="match status" value="1"/>
</dbReference>
<accession>A0A9D1FI40</accession>
<evidence type="ECO:0000256" key="1">
    <source>
        <dbReference type="ARBA" id="ARBA00022801"/>
    </source>
</evidence>
<reference evidence="3" key="1">
    <citation type="submission" date="2020-10" db="EMBL/GenBank/DDBJ databases">
        <authorList>
            <person name="Gilroy R."/>
        </authorList>
    </citation>
    <scope>NUCLEOTIDE SEQUENCE</scope>
    <source>
        <strain evidence="3">CHK152-2871</strain>
    </source>
</reference>
<dbReference type="InterPro" id="IPR026875">
    <property type="entry name" value="PHydrolase_assoc_dom"/>
</dbReference>
<dbReference type="EMBL" id="DVJQ01000021">
    <property type="protein sequence ID" value="HIS73872.1"/>
    <property type="molecule type" value="Genomic_DNA"/>
</dbReference>
<dbReference type="InterPro" id="IPR003607">
    <property type="entry name" value="HD/PDEase_dom"/>
</dbReference>
<dbReference type="PANTHER" id="PTHR35795">
    <property type="entry name" value="SLR1885 PROTEIN"/>
    <property type="match status" value="1"/>
</dbReference>
<feature type="domain" description="HD" evidence="2">
    <location>
        <begin position="82"/>
        <end position="189"/>
    </location>
</feature>
<protein>
    <submittedName>
        <fullName evidence="3">HD domain-containing protein</fullName>
    </submittedName>
</protein>
<dbReference type="CDD" id="cd00077">
    <property type="entry name" value="HDc"/>
    <property type="match status" value="1"/>
</dbReference>
<gene>
    <name evidence="3" type="ORF">IAA86_02490</name>
</gene>
<keyword evidence="1" id="KW-0378">Hydrolase</keyword>
<dbReference type="Gene3D" id="1.10.3210.10">
    <property type="entry name" value="Hypothetical protein af1432"/>
    <property type="match status" value="1"/>
</dbReference>
<reference evidence="3" key="2">
    <citation type="journal article" date="2021" name="PeerJ">
        <title>Extensive microbial diversity within the chicken gut microbiome revealed by metagenomics and culture.</title>
        <authorList>
            <person name="Gilroy R."/>
            <person name="Ravi A."/>
            <person name="Getino M."/>
            <person name="Pursley I."/>
            <person name="Horton D.L."/>
            <person name="Alikhan N.F."/>
            <person name="Baker D."/>
            <person name="Gharbi K."/>
            <person name="Hall N."/>
            <person name="Watson M."/>
            <person name="Adriaenssens E.M."/>
            <person name="Foster-Nyarko E."/>
            <person name="Jarju S."/>
            <person name="Secka A."/>
            <person name="Antonio M."/>
            <person name="Oren A."/>
            <person name="Chaudhuri R.R."/>
            <person name="La Ragione R."/>
            <person name="Hildebrand F."/>
            <person name="Pallen M.J."/>
        </authorList>
    </citation>
    <scope>NUCLEOTIDE SEQUENCE</scope>
    <source>
        <strain evidence="3">CHK152-2871</strain>
    </source>
</reference>
<evidence type="ECO:0000313" key="4">
    <source>
        <dbReference type="Proteomes" id="UP000886865"/>
    </source>
</evidence>
<comment type="caution">
    <text evidence="3">The sequence shown here is derived from an EMBL/GenBank/DDBJ whole genome shotgun (WGS) entry which is preliminary data.</text>
</comment>
<dbReference type="Pfam" id="PF13286">
    <property type="entry name" value="HD_assoc"/>
    <property type="match status" value="1"/>
</dbReference>
<sequence>MPSVNDLNEIKKLLCKKEELLSKYAQKSVNSLGRNKTEEFDDPFRTEFQIDKERIINSKAFRRLKRKTQVFYTPKNDHLRTRLTHTLEVSQISRTLSNILNLNEDLTEAIALGHDLGHAPFGHSGEEALMKITKNGFKHNVHGVRVVEVIEGLNLTKETLDGILNHTGIGKPYTLEGQIVKIADRIAYLNHDIEDAIREDIIKESDIPKEFQEYFGTTKFERINTVIKDMYLNSVGQSEIKMSEPCVNFLNNLRTWMFKNVYFSDKTKQEECKIKKIVSELFEYYKNLYGEQEAIDYVAGMSDQFAIAAHKGICQK</sequence>
<dbReference type="SMART" id="SM00471">
    <property type="entry name" value="HDc"/>
    <property type="match status" value="1"/>
</dbReference>
<dbReference type="GO" id="GO:0016787">
    <property type="term" value="F:hydrolase activity"/>
    <property type="evidence" value="ECO:0007669"/>
    <property type="project" value="UniProtKB-KW"/>
</dbReference>
<dbReference type="InterPro" id="IPR051094">
    <property type="entry name" value="Diverse_Catalytic_Enzymes"/>
</dbReference>
<evidence type="ECO:0000259" key="2">
    <source>
        <dbReference type="PROSITE" id="PS51831"/>
    </source>
</evidence>
<dbReference type="InterPro" id="IPR006674">
    <property type="entry name" value="HD_domain"/>
</dbReference>
<dbReference type="PANTHER" id="PTHR35795:SF1">
    <property type="entry name" value="BIS(5'-NUCLEOSYL)-TETRAPHOSPHATASE, SYMMETRICAL"/>
    <property type="match status" value="1"/>
</dbReference>
<name>A0A9D1FI40_9BACT</name>
<dbReference type="AlphaFoldDB" id="A0A9D1FI40"/>